<dbReference type="AlphaFoldDB" id="A0AAD3T266"/>
<protein>
    <submittedName>
        <fullName evidence="1">Uncharacterized protein</fullName>
    </submittedName>
</protein>
<proteinExistence type="predicted"/>
<evidence type="ECO:0000313" key="2">
    <source>
        <dbReference type="Proteomes" id="UP001279734"/>
    </source>
</evidence>
<dbReference type="PANTHER" id="PTHR10830">
    <property type="entry name" value="DOLICHYL-DIPHOSPHOOLIGOSACCHARIDE--PROTEIN GLYCOSYLTRANSFERASE 48 KDA SUBUNIT"/>
    <property type="match status" value="1"/>
</dbReference>
<dbReference type="PANTHER" id="PTHR10830:SF0">
    <property type="entry name" value="DOLICHYL-DIPHOSPHOOLIGOSACCHARIDE--PROTEIN GLYCOSYLTRANSFERASE 48 KDA SUBUNIT"/>
    <property type="match status" value="1"/>
</dbReference>
<dbReference type="EMBL" id="BSYO01000022">
    <property type="protein sequence ID" value="GMH20657.1"/>
    <property type="molecule type" value="Genomic_DNA"/>
</dbReference>
<accession>A0AAD3T266</accession>
<reference evidence="1" key="1">
    <citation type="submission" date="2023-05" db="EMBL/GenBank/DDBJ databases">
        <title>Nepenthes gracilis genome sequencing.</title>
        <authorList>
            <person name="Fukushima K."/>
        </authorList>
    </citation>
    <scope>NUCLEOTIDE SEQUENCE</scope>
    <source>
        <strain evidence="1">SING2019-196</strain>
    </source>
</reference>
<sequence length="161" mass="17278">MPSPFTKFFTHNCPTVEAILDSENLSDGFLLTDKDQNKAPVLVTVPPLQGLNNSDPATLVVDHTSDAVFHNKGKHPLLSTDDFVQSDAKLESKKIEAPVLFRGVAPLLHPVNSLVWKILPVSPSTYSANPITKSITASSLARVSILGSLSLFSSFALRAGV</sequence>
<dbReference type="GO" id="GO:0008250">
    <property type="term" value="C:oligosaccharyltransferase complex"/>
    <property type="evidence" value="ECO:0007669"/>
    <property type="project" value="TreeGrafter"/>
</dbReference>
<keyword evidence="2" id="KW-1185">Reference proteome</keyword>
<gene>
    <name evidence="1" type="ORF">Nepgr_022498</name>
</gene>
<dbReference type="GO" id="GO:0018279">
    <property type="term" value="P:protein N-linked glycosylation via asparagine"/>
    <property type="evidence" value="ECO:0007669"/>
    <property type="project" value="InterPro"/>
</dbReference>
<name>A0AAD3T266_NEPGR</name>
<evidence type="ECO:0000313" key="1">
    <source>
        <dbReference type="EMBL" id="GMH20657.1"/>
    </source>
</evidence>
<dbReference type="InterPro" id="IPR005013">
    <property type="entry name" value="DDOST_48_kDa_subunit"/>
</dbReference>
<comment type="caution">
    <text evidence="1">The sequence shown here is derived from an EMBL/GenBank/DDBJ whole genome shotgun (WGS) entry which is preliminary data.</text>
</comment>
<dbReference type="Proteomes" id="UP001279734">
    <property type="component" value="Unassembled WGS sequence"/>
</dbReference>
<organism evidence="1 2">
    <name type="scientific">Nepenthes gracilis</name>
    <name type="common">Slender pitcher plant</name>
    <dbReference type="NCBI Taxonomy" id="150966"/>
    <lineage>
        <taxon>Eukaryota</taxon>
        <taxon>Viridiplantae</taxon>
        <taxon>Streptophyta</taxon>
        <taxon>Embryophyta</taxon>
        <taxon>Tracheophyta</taxon>
        <taxon>Spermatophyta</taxon>
        <taxon>Magnoliopsida</taxon>
        <taxon>eudicotyledons</taxon>
        <taxon>Gunneridae</taxon>
        <taxon>Pentapetalae</taxon>
        <taxon>Caryophyllales</taxon>
        <taxon>Nepenthaceae</taxon>
        <taxon>Nepenthes</taxon>
    </lineage>
</organism>